<reference evidence="1 2" key="1">
    <citation type="submission" date="2020-02" db="EMBL/GenBank/DDBJ databases">
        <title>A complete genome of a marine bacterium Vibrio sp. ZWAL4003 isolated from the mangrove sediment with the ability to degrade polysaccharides.</title>
        <authorList>
            <person name="Wu J."/>
            <person name="Qu W."/>
            <person name="Zeng R."/>
        </authorList>
    </citation>
    <scope>NUCLEOTIDE SEQUENCE [LARGE SCALE GENOMIC DNA]</scope>
    <source>
        <strain evidence="1 2">ZWAL4003</strain>
    </source>
</reference>
<protein>
    <submittedName>
        <fullName evidence="1">Uncharacterized protein</fullName>
    </submittedName>
</protein>
<dbReference type="KEGG" id="vzi:G5S32_18875"/>
<dbReference type="EMBL" id="CP049332">
    <property type="protein sequence ID" value="QIH44035.1"/>
    <property type="molecule type" value="Genomic_DNA"/>
</dbReference>
<sequence>MRAAFSGSFFATKSANGDNVATLKKFCGDSYKPAIGFLTIAAERWSGATKMVTTQKFYSSDDAIAFCEDKDLTLGKLNLYKPTEQITVCYINRKWGLTYILCKR</sequence>
<accession>A0A6G7CPK2</accession>
<keyword evidence="2" id="KW-1185">Reference proteome</keyword>
<proteinExistence type="predicted"/>
<dbReference type="Proteomes" id="UP000503003">
    <property type="component" value="Chromosome 2"/>
</dbReference>
<dbReference type="AlphaFoldDB" id="A0A6G7CPK2"/>
<organism evidence="1 2">
    <name type="scientific">Vibrio ziniensis</name>
    <dbReference type="NCBI Taxonomy" id="2711221"/>
    <lineage>
        <taxon>Bacteria</taxon>
        <taxon>Pseudomonadati</taxon>
        <taxon>Pseudomonadota</taxon>
        <taxon>Gammaproteobacteria</taxon>
        <taxon>Vibrionales</taxon>
        <taxon>Vibrionaceae</taxon>
        <taxon>Vibrio</taxon>
    </lineage>
</organism>
<dbReference type="RefSeq" id="WP_165313698.1">
    <property type="nucleotide sequence ID" value="NZ_CP049332.1"/>
</dbReference>
<evidence type="ECO:0000313" key="2">
    <source>
        <dbReference type="Proteomes" id="UP000503003"/>
    </source>
</evidence>
<evidence type="ECO:0000313" key="1">
    <source>
        <dbReference type="EMBL" id="QIH44035.1"/>
    </source>
</evidence>
<gene>
    <name evidence="1" type="ORF">G5S32_18875</name>
</gene>
<name>A0A6G7CPK2_9VIBR</name>